<evidence type="ECO:0000256" key="1">
    <source>
        <dbReference type="ARBA" id="ARBA00022679"/>
    </source>
</evidence>
<name>A0A8J6DS36_GALPY</name>
<feature type="transmembrane region" description="Helical" evidence="2">
    <location>
        <begin position="483"/>
        <end position="512"/>
    </location>
</feature>
<dbReference type="Gene3D" id="3.40.630.30">
    <property type="match status" value="2"/>
</dbReference>
<comment type="caution">
    <text evidence="4">The sequence shown here is derived from an EMBL/GenBank/DDBJ whole genome shotgun (WGS) entry which is preliminary data.</text>
</comment>
<feature type="transmembrane region" description="Helical" evidence="2">
    <location>
        <begin position="21"/>
        <end position="40"/>
    </location>
</feature>
<dbReference type="GO" id="GO:0008080">
    <property type="term" value="F:N-acetyltransferase activity"/>
    <property type="evidence" value="ECO:0007669"/>
    <property type="project" value="InterPro"/>
</dbReference>
<dbReference type="Pfam" id="PF00583">
    <property type="entry name" value="Acetyltransf_1"/>
    <property type="match status" value="2"/>
</dbReference>
<sequence>MAPLPPYHIRKYQSRDRQWILSLYSTSVAEYVPTTFYHTLKLPRMILLLLGVPFAVFLVTGSWLLALLANISLLTALWFLVRYEWIKFVDMSLRTDMSDITKSYFSEHGSCFWVAECEGQVVAMVGALPAKDPVLRKEQLELLHLCVALRHRGRGIAKALVRTVLQFGQDQGYGAVILSTSMMQHSALALYQHMGFQKTRQYYNSFWYRAFDVSVIRFIYHLPPAQVSKEVKQAGGLLTRQQVTGQTLSCQVDLYRGVAPQWRPASPVHLERLCELELTSEDFYKSIMTQLRLLQQSPNASIWTTGPVGQGSATLTILPLQRSCHCPKGPAFPCLRHFTPLVLSLNPPAPRSALPRLPPLWSLPHIPQSLTSHSLEHKPRSPQHLVPHRHTSFHTGARFLPQRAMRNRGLLDRCAGTPGTTRGLRLNTKPSMAPLPPYHIRKYQSRDRQWILSLYSTSVAEYVPTTFYHTLKLPRMILLLLGVPFAVFLVTGSWLLALLANISLLTALWFLVRYEWIKFVDMSLRTDMSDITKSYFSEHGSCFWVAECEGQVVAMVGALPAKDPVLRKEQLELLHLCVALRHRGRGIAKALVRTVLQFGQDQGYGAVILSTSMMQHSALALYQHMGFQKTRQYYNSFWYRAFDVSVIRFIYHLPPAQVSKEVKQAGGL</sequence>
<dbReference type="PROSITE" id="PS51186">
    <property type="entry name" value="GNAT"/>
    <property type="match status" value="2"/>
</dbReference>
<dbReference type="Proteomes" id="UP000700334">
    <property type="component" value="Unassembled WGS sequence"/>
</dbReference>
<evidence type="ECO:0000259" key="3">
    <source>
        <dbReference type="PROSITE" id="PS51186"/>
    </source>
</evidence>
<keyword evidence="2" id="KW-1133">Transmembrane helix</keyword>
<protein>
    <submittedName>
        <fullName evidence="4">Putative N-acetyltransferase 8B</fullName>
    </submittedName>
</protein>
<feature type="domain" description="N-acetyltransferase" evidence="3">
    <location>
        <begin position="69"/>
        <end position="214"/>
    </location>
</feature>
<dbReference type="EMBL" id="JAGFMF010011626">
    <property type="protein sequence ID" value="KAG8518751.1"/>
    <property type="molecule type" value="Genomic_DNA"/>
</dbReference>
<dbReference type="InterPro" id="IPR016181">
    <property type="entry name" value="Acyl_CoA_acyltransferase"/>
</dbReference>
<gene>
    <name evidence="4" type="ORF">J0S82_000989</name>
</gene>
<keyword evidence="1" id="KW-0808">Transferase</keyword>
<keyword evidence="5" id="KW-1185">Reference proteome</keyword>
<keyword evidence="2" id="KW-0472">Membrane</keyword>
<accession>A0A8J6DS36</accession>
<evidence type="ECO:0000313" key="5">
    <source>
        <dbReference type="Proteomes" id="UP000700334"/>
    </source>
</evidence>
<dbReference type="PANTHER" id="PTHR13947:SF48">
    <property type="entry name" value="N-ACETYLTRANSFERASE 8-RELATED"/>
    <property type="match status" value="1"/>
</dbReference>
<dbReference type="PANTHER" id="PTHR13947">
    <property type="entry name" value="GNAT FAMILY N-ACETYLTRANSFERASE"/>
    <property type="match status" value="1"/>
</dbReference>
<evidence type="ECO:0000256" key="2">
    <source>
        <dbReference type="SAM" id="Phobius"/>
    </source>
</evidence>
<feature type="domain" description="N-acetyltransferase" evidence="3">
    <location>
        <begin position="500"/>
        <end position="645"/>
    </location>
</feature>
<dbReference type="SUPFAM" id="SSF55729">
    <property type="entry name" value="Acyl-CoA N-acyltransferases (Nat)"/>
    <property type="match status" value="2"/>
</dbReference>
<dbReference type="OrthoDB" id="41532at2759"/>
<keyword evidence="2" id="KW-0812">Transmembrane</keyword>
<proteinExistence type="predicted"/>
<dbReference type="InterPro" id="IPR000182">
    <property type="entry name" value="GNAT_dom"/>
</dbReference>
<dbReference type="CDD" id="cd04301">
    <property type="entry name" value="NAT_SF"/>
    <property type="match status" value="2"/>
</dbReference>
<evidence type="ECO:0000313" key="4">
    <source>
        <dbReference type="EMBL" id="KAG8518751.1"/>
    </source>
</evidence>
<feature type="transmembrane region" description="Helical" evidence="2">
    <location>
        <begin position="52"/>
        <end position="81"/>
    </location>
</feature>
<dbReference type="AlphaFoldDB" id="A0A8J6DS36"/>
<dbReference type="InterPro" id="IPR050769">
    <property type="entry name" value="NAT_camello-type"/>
</dbReference>
<organism evidence="4 5">
    <name type="scientific">Galemys pyrenaicus</name>
    <name type="common">Iberian desman</name>
    <name type="synonym">Pyrenean desman</name>
    <dbReference type="NCBI Taxonomy" id="202257"/>
    <lineage>
        <taxon>Eukaryota</taxon>
        <taxon>Metazoa</taxon>
        <taxon>Chordata</taxon>
        <taxon>Craniata</taxon>
        <taxon>Vertebrata</taxon>
        <taxon>Euteleostomi</taxon>
        <taxon>Mammalia</taxon>
        <taxon>Eutheria</taxon>
        <taxon>Laurasiatheria</taxon>
        <taxon>Eulipotyphla</taxon>
        <taxon>Talpidae</taxon>
        <taxon>Galemys</taxon>
    </lineage>
</organism>
<reference evidence="4" key="1">
    <citation type="journal article" date="2021" name="Evol. Appl.">
        <title>The genome of the Pyrenean desman and the effects of bottlenecks and inbreeding on the genomic landscape of an endangered species.</title>
        <authorList>
            <person name="Escoda L."/>
            <person name="Castresana J."/>
        </authorList>
    </citation>
    <scope>NUCLEOTIDE SEQUENCE</scope>
    <source>
        <strain evidence="4">IBE-C5619</strain>
    </source>
</reference>